<feature type="compositionally biased region" description="Pro residues" evidence="1">
    <location>
        <begin position="91"/>
        <end position="101"/>
    </location>
</feature>
<reference evidence="4" key="1">
    <citation type="submission" date="2018-06" db="EMBL/GenBank/DDBJ databases">
        <title>Genome assembly of Danube salmon.</title>
        <authorList>
            <person name="Macqueen D.J."/>
            <person name="Gundappa M.K."/>
        </authorList>
    </citation>
    <scope>NUCLEOTIDE SEQUENCE [LARGE SCALE GENOMIC DNA]</scope>
</reference>
<reference evidence="3" key="2">
    <citation type="submission" date="2025-08" db="UniProtKB">
        <authorList>
            <consortium name="Ensembl"/>
        </authorList>
    </citation>
    <scope>IDENTIFICATION</scope>
</reference>
<keyword evidence="2" id="KW-0472">Membrane</keyword>
<proteinExistence type="predicted"/>
<feature type="compositionally biased region" description="Pro residues" evidence="1">
    <location>
        <begin position="147"/>
        <end position="158"/>
    </location>
</feature>
<feature type="compositionally biased region" description="Low complexity" evidence="1">
    <location>
        <begin position="528"/>
        <end position="544"/>
    </location>
</feature>
<feature type="region of interest" description="Disordered" evidence="1">
    <location>
        <begin position="59"/>
        <end position="102"/>
    </location>
</feature>
<feature type="compositionally biased region" description="Low complexity" evidence="1">
    <location>
        <begin position="621"/>
        <end position="636"/>
    </location>
</feature>
<feature type="region of interest" description="Disordered" evidence="1">
    <location>
        <begin position="621"/>
        <end position="720"/>
    </location>
</feature>
<evidence type="ECO:0000313" key="4">
    <source>
        <dbReference type="Proteomes" id="UP000314982"/>
    </source>
</evidence>
<evidence type="ECO:0000313" key="3">
    <source>
        <dbReference type="Ensembl" id="ENSHHUP00000057468.1"/>
    </source>
</evidence>
<feature type="compositionally biased region" description="Polar residues" evidence="1">
    <location>
        <begin position="668"/>
        <end position="693"/>
    </location>
</feature>
<feature type="region of interest" description="Disordered" evidence="1">
    <location>
        <begin position="135"/>
        <end position="169"/>
    </location>
</feature>
<feature type="region of interest" description="Disordered" evidence="1">
    <location>
        <begin position="497"/>
        <end position="589"/>
    </location>
</feature>
<keyword evidence="4" id="KW-1185">Reference proteome</keyword>
<name>A0A4W5P5Z8_9TELE</name>
<dbReference type="Proteomes" id="UP000314982">
    <property type="component" value="Unassembled WGS sequence"/>
</dbReference>
<dbReference type="AlphaFoldDB" id="A0A4W5P5Z8"/>
<feature type="transmembrane region" description="Helical" evidence="2">
    <location>
        <begin position="6"/>
        <end position="26"/>
    </location>
</feature>
<feature type="region of interest" description="Disordered" evidence="1">
    <location>
        <begin position="453"/>
        <end position="476"/>
    </location>
</feature>
<feature type="region of interest" description="Disordered" evidence="1">
    <location>
        <begin position="213"/>
        <end position="360"/>
    </location>
</feature>
<keyword evidence="2" id="KW-0812">Transmembrane</keyword>
<keyword evidence="2" id="KW-1133">Transmembrane helix</keyword>
<sequence>MHPHNAALYFLHFSIFFSFLLSFPFFRTVAKLRLPMHEGGANTHSRTVAEARLQKCMRRARGLQQRMQQQQQEDRPQQQDQEQTEEQDQPCPSPQGPPSEQPVPIQILLTDAQEDQPQAVPEATMNTPSPLYVKPLPSSTNSLPEPLSHPPVAMPPSPHTGSPSGGFKAEARGRREGLEMSGVLDNSCTHVRPLFKHAAVSLPALCVDGRDESFTEGGHDQTPALPNHQPAAPSHWNSNPPAQTLPTPRPHSRTPSPVSHTSEERGDANMEDAYSRWPALGPSQPPPAHQNHSSPVPISSNTSRLCPPPPPTRNWSGWSLDQPAAFDSPFYAPPTDSHWPPSTPIRPGRTPSPASGNYRPGAAMPVERWAENVTRYYNSQAAPVVGSPCEELSELDSLYQASLQATSLPRAPHGVSPQPTANKQSARKLLSGLAAPGRSKTPTAELERYAYRTPGYASSPTQHPKPGSFERPLGDDENYSAENLRRIARSLSGTIIGGRPELLAPSRSFEPPVTRMPKHADSRVPARHPSTSSLHSPPSSTHLSPPEPQHQYLHNNNHHYSPPALPQHPPQQAARPPSTGPYLGRSGDHQKGDQFLAVFDRGEAFSHENYHSVALSYGTLPRAPSRAPPSWSSSLPRPREGPNPGPGYYSRPDLGYATLSHPRRSGPPSGTINGYRQPPQSSRTNGTLPSRLQPQHHPAHHRLSSETSNQPLRLDVPPDDDWRTPDYRMVPLAMPMRHAHPLHQPTQRHNYPRMRASFRGPGSAQLCSLCQQLPTEPSRHYCQSCGVYMARFRPAS</sequence>
<feature type="compositionally biased region" description="Polar residues" evidence="1">
    <location>
        <begin position="290"/>
        <end position="304"/>
    </location>
</feature>
<dbReference type="Ensembl" id="ENSHHUT00000059435.1">
    <property type="protein sequence ID" value="ENSHHUP00000057468.1"/>
    <property type="gene ID" value="ENSHHUG00000034256.1"/>
</dbReference>
<dbReference type="STRING" id="62062.ENSHHUP00000057468"/>
<evidence type="ECO:0000256" key="2">
    <source>
        <dbReference type="SAM" id="Phobius"/>
    </source>
</evidence>
<reference evidence="3" key="3">
    <citation type="submission" date="2025-09" db="UniProtKB">
        <authorList>
            <consortium name="Ensembl"/>
        </authorList>
    </citation>
    <scope>IDENTIFICATION</scope>
</reference>
<dbReference type="GeneTree" id="ENSGT00940000155571"/>
<evidence type="ECO:0000256" key="1">
    <source>
        <dbReference type="SAM" id="MobiDB-lite"/>
    </source>
</evidence>
<protein>
    <submittedName>
        <fullName evidence="3">Uncharacterized protein</fullName>
    </submittedName>
</protein>
<organism evidence="3 4">
    <name type="scientific">Hucho hucho</name>
    <name type="common">huchen</name>
    <dbReference type="NCBI Taxonomy" id="62062"/>
    <lineage>
        <taxon>Eukaryota</taxon>
        <taxon>Metazoa</taxon>
        <taxon>Chordata</taxon>
        <taxon>Craniata</taxon>
        <taxon>Vertebrata</taxon>
        <taxon>Euteleostomi</taxon>
        <taxon>Actinopterygii</taxon>
        <taxon>Neopterygii</taxon>
        <taxon>Teleostei</taxon>
        <taxon>Protacanthopterygii</taxon>
        <taxon>Salmoniformes</taxon>
        <taxon>Salmonidae</taxon>
        <taxon>Salmoninae</taxon>
        <taxon>Hucho</taxon>
    </lineage>
</organism>
<accession>A0A4W5P5Z8</accession>